<keyword evidence="1" id="KW-0812">Transmembrane</keyword>
<dbReference type="EMBL" id="CP014862">
    <property type="protein sequence ID" value="ASJ02176.1"/>
    <property type="molecule type" value="Genomic_DNA"/>
</dbReference>
<reference evidence="2 3" key="1">
    <citation type="submission" date="2016-03" db="EMBL/GenBank/DDBJ databases">
        <title>Complete genome sequence of Thermococcus profundus strain DT5432.</title>
        <authorList>
            <person name="Oger P.M."/>
        </authorList>
    </citation>
    <scope>NUCLEOTIDE SEQUENCE [LARGE SCALE GENOMIC DNA]</scope>
    <source>
        <strain evidence="2 3">DT 5432</strain>
    </source>
</reference>
<dbReference type="GeneID" id="33319202"/>
<keyword evidence="1" id="KW-0472">Membrane</keyword>
<feature type="transmembrane region" description="Helical" evidence="1">
    <location>
        <begin position="38"/>
        <end position="57"/>
    </location>
</feature>
<dbReference type="RefSeq" id="WP_088857442.1">
    <property type="nucleotide sequence ID" value="NZ_CP014862.1"/>
</dbReference>
<dbReference type="Proteomes" id="UP000250179">
    <property type="component" value="Chromosome"/>
</dbReference>
<gene>
    <name evidence="2" type="ORF">A3L09_02285</name>
</gene>
<sequence length="73" mass="7905">MGEDLSRLQGTYRKLMLAGLFLLLTAFGLLILKPFGTASIVVGALLFPVAMVPLELARRAAQRLALMAINSME</sequence>
<evidence type="ECO:0000256" key="1">
    <source>
        <dbReference type="SAM" id="Phobius"/>
    </source>
</evidence>
<dbReference type="AlphaFoldDB" id="A0A2Z2M900"/>
<proteinExistence type="predicted"/>
<dbReference type="KEGG" id="tprf:A3L09_02285"/>
<accession>A0A2Z2M900</accession>
<name>A0A2Z2M900_THEPR</name>
<keyword evidence="3" id="KW-1185">Reference proteome</keyword>
<protein>
    <submittedName>
        <fullName evidence="2">Uncharacterized protein</fullName>
    </submittedName>
</protein>
<feature type="transmembrane region" description="Helical" evidence="1">
    <location>
        <begin position="12"/>
        <end position="32"/>
    </location>
</feature>
<organism evidence="2 3">
    <name type="scientific">Thermococcus profundus</name>
    <dbReference type="NCBI Taxonomy" id="49899"/>
    <lineage>
        <taxon>Archaea</taxon>
        <taxon>Methanobacteriati</taxon>
        <taxon>Methanobacteriota</taxon>
        <taxon>Thermococci</taxon>
        <taxon>Thermococcales</taxon>
        <taxon>Thermococcaceae</taxon>
        <taxon>Thermococcus</taxon>
    </lineage>
</organism>
<evidence type="ECO:0000313" key="2">
    <source>
        <dbReference type="EMBL" id="ASJ02176.1"/>
    </source>
</evidence>
<evidence type="ECO:0000313" key="3">
    <source>
        <dbReference type="Proteomes" id="UP000250179"/>
    </source>
</evidence>
<keyword evidence="1" id="KW-1133">Transmembrane helix</keyword>